<keyword evidence="2" id="KW-1185">Reference proteome</keyword>
<dbReference type="EMBL" id="FJUX01000165">
    <property type="protein sequence ID" value="CZT12637.1"/>
    <property type="molecule type" value="Genomic_DNA"/>
</dbReference>
<dbReference type="AlphaFoldDB" id="A0A1E1LQ55"/>
<organism evidence="1 2">
    <name type="scientific">Rhynchosporium agropyri</name>
    <dbReference type="NCBI Taxonomy" id="914238"/>
    <lineage>
        <taxon>Eukaryota</taxon>
        <taxon>Fungi</taxon>
        <taxon>Dikarya</taxon>
        <taxon>Ascomycota</taxon>
        <taxon>Pezizomycotina</taxon>
        <taxon>Leotiomycetes</taxon>
        <taxon>Helotiales</taxon>
        <taxon>Ploettnerulaceae</taxon>
        <taxon>Rhynchosporium</taxon>
    </lineage>
</organism>
<name>A0A1E1LQ55_9HELO</name>
<dbReference type="Proteomes" id="UP000178912">
    <property type="component" value="Unassembled WGS sequence"/>
</dbReference>
<accession>A0A1E1LQ55</accession>
<reference evidence="2" key="1">
    <citation type="submission" date="2016-03" db="EMBL/GenBank/DDBJ databases">
        <authorList>
            <person name="Guldener U."/>
        </authorList>
    </citation>
    <scope>NUCLEOTIDE SEQUENCE [LARGE SCALE GENOMIC DNA]</scope>
    <source>
        <strain evidence="2">04CH-RAC-A.6.1</strain>
    </source>
</reference>
<protein>
    <submittedName>
        <fullName evidence="1">Uncharacterized protein</fullName>
    </submittedName>
</protein>
<proteinExistence type="predicted"/>
<evidence type="ECO:0000313" key="2">
    <source>
        <dbReference type="Proteomes" id="UP000178912"/>
    </source>
</evidence>
<sequence>MQPTTFNYSMPYSEDQRNLATKTYEGLLAGSAAQAAAWVLGFSKNPPIGALWVL</sequence>
<evidence type="ECO:0000313" key="1">
    <source>
        <dbReference type="EMBL" id="CZT12637.1"/>
    </source>
</evidence>
<gene>
    <name evidence="1" type="ORF">RAG0_16388</name>
</gene>